<feature type="transmembrane region" description="Helical" evidence="6">
    <location>
        <begin position="94"/>
        <end position="112"/>
    </location>
</feature>
<dbReference type="EMBL" id="NCSJ02000182">
    <property type="protein sequence ID" value="RFU27987.1"/>
    <property type="molecule type" value="Genomic_DNA"/>
</dbReference>
<gene>
    <name evidence="10" type="ORF">B7463_g8350</name>
</gene>
<evidence type="ECO:0000256" key="2">
    <source>
        <dbReference type="ARBA" id="ARBA00022692"/>
    </source>
</evidence>
<dbReference type="InterPro" id="IPR018820">
    <property type="entry name" value="BRE4-related_DUF2421"/>
</dbReference>
<sequence>MSTHEAVGLSNGNDALKNDAEKQPEQQAEPEEYVEPEKIQNPYFVNSTQPQEYRRQLPPWLDHFNAKDLKKLFKCTFAVWIQTILIFINPTLRVLGQAAFVGCIVLFIAPSAGILFMQLIATISILLGLVIGWAWGVIVMKTALVTRPAADLEARYALLQQMAQNTTNVGQASGQSEYLQIQIFEGFMLDTRVTVTYFCMMGLFIYLVKCAEQKKNKERWMQKYSEWQKRHTVNLIADNWQNNPDTIRSVEHFAAIQKVLSKPDSLQKSTSREEMLQAYNDTIRELKNHRDKFIDLTSQRLREPHDHLFNDNGHLRIEEDHFPPLSGLMWVLLFEERLLQLVDALDKLLSRIIDLESRRTKVRLWLPNRLMGLVRWIFRSEGPESSIPEAEKDSTEPVISRTDSTQINQEGKKDGKQDRKSVHAQLTSMRTPNSRQRSQPSQILLKITHWFASTEGIFALRVLVVTLVLTVPAVIRSSAGFYYREKGLWAVIMAQLSMVPYTGELFYGVIVRIVGTIIGGVVGMVAWYIGAGNGSGNPYGMAAIMAVVIVMFMWCRLFSPPTIMPAGIMMAATAYLVVAYGWVDTHVPSYGNPGVGYSVFWRRLVLVFVGFGTAVIVNFLPRPPSANRHYRRVLAESLAGVRDRYALFASNWADPPPDLHEIAEREALATGEILLSIVGPIKLTRLEFSTSNFDVDTLSQVCHLCMVLNHSITQLLLYTTRLPEQLKTRIIPSTGAVDTDLIVELMAVLSLVQQALKSGDPLPAVLPTPLFTRSIGSARHNVKQGIIETDTLFVRDNLGDERLRNYVAVLHAWVQFLGTVDELVLVQKRAVGETSDVVLPDKV</sequence>
<feature type="region of interest" description="Disordered" evidence="5">
    <location>
        <begin position="1"/>
        <end position="36"/>
    </location>
</feature>
<accession>A0A3E2H3X8</accession>
<feature type="domain" description="DUF2421" evidence="7">
    <location>
        <begin position="621"/>
        <end position="834"/>
    </location>
</feature>
<dbReference type="OrthoDB" id="2274698at2759"/>
<dbReference type="Pfam" id="PF13515">
    <property type="entry name" value="FUSC_2"/>
    <property type="match status" value="1"/>
</dbReference>
<dbReference type="STRING" id="5539.A0A3E2H3X8"/>
<feature type="non-terminal residue" evidence="10">
    <location>
        <position position="1"/>
    </location>
</feature>
<feature type="domain" description="Integral membrane bound transporter" evidence="9">
    <location>
        <begin position="485"/>
        <end position="617"/>
    </location>
</feature>
<dbReference type="PANTHER" id="PTHR37994:SF3">
    <property type="entry name" value="ER TRANSPORTER 6TM N-TERMINAL DOMAIN-CONTAINING PROTEIN"/>
    <property type="match status" value="1"/>
</dbReference>
<feature type="transmembrane region" description="Helical" evidence="6">
    <location>
        <begin position="456"/>
        <end position="475"/>
    </location>
</feature>
<dbReference type="GO" id="GO:0016020">
    <property type="term" value="C:membrane"/>
    <property type="evidence" value="ECO:0007669"/>
    <property type="project" value="UniProtKB-SubCell"/>
</dbReference>
<feature type="transmembrane region" description="Helical" evidence="6">
    <location>
        <begin position="562"/>
        <end position="583"/>
    </location>
</feature>
<feature type="transmembrane region" description="Helical" evidence="6">
    <location>
        <begin position="603"/>
        <end position="621"/>
    </location>
</feature>
<protein>
    <recommendedName>
        <fullName evidence="12">ER transporter 6TM N-terminal domain-containing protein</fullName>
    </recommendedName>
</protein>
<feature type="compositionally biased region" description="Polar residues" evidence="5">
    <location>
        <begin position="424"/>
        <end position="437"/>
    </location>
</feature>
<dbReference type="InterPro" id="IPR018823">
    <property type="entry name" value="ArAE_2_N"/>
</dbReference>
<keyword evidence="11" id="KW-1185">Reference proteome</keyword>
<feature type="non-terminal residue" evidence="10">
    <location>
        <position position="843"/>
    </location>
</feature>
<feature type="transmembrane region" description="Helical" evidence="6">
    <location>
        <begin position="194"/>
        <end position="211"/>
    </location>
</feature>
<evidence type="ECO:0000259" key="7">
    <source>
        <dbReference type="Pfam" id="PF10334"/>
    </source>
</evidence>
<dbReference type="PANTHER" id="PTHR37994">
    <property type="entry name" value="ARAE_2_N DOMAIN-CONTAINING PROTEIN-RELATED"/>
    <property type="match status" value="1"/>
</dbReference>
<evidence type="ECO:0000256" key="6">
    <source>
        <dbReference type="SAM" id="Phobius"/>
    </source>
</evidence>
<feature type="region of interest" description="Disordered" evidence="5">
    <location>
        <begin position="384"/>
        <end position="437"/>
    </location>
</feature>
<evidence type="ECO:0000259" key="8">
    <source>
        <dbReference type="Pfam" id="PF10337"/>
    </source>
</evidence>
<evidence type="ECO:0008006" key="12">
    <source>
        <dbReference type="Google" id="ProtNLM"/>
    </source>
</evidence>
<dbReference type="Proteomes" id="UP000258309">
    <property type="component" value="Unassembled WGS sequence"/>
</dbReference>
<evidence type="ECO:0000256" key="4">
    <source>
        <dbReference type="ARBA" id="ARBA00023136"/>
    </source>
</evidence>
<proteinExistence type="predicted"/>
<keyword evidence="4 6" id="KW-0472">Membrane</keyword>
<comment type="subcellular location">
    <subcellularLocation>
        <location evidence="1">Membrane</location>
        <topology evidence="1">Multi-pass membrane protein</topology>
    </subcellularLocation>
</comment>
<reference evidence="10 11" key="1">
    <citation type="submission" date="2018-05" db="EMBL/GenBank/DDBJ databases">
        <title>Draft genome sequence of Scytalidium lignicola DSM 105466, a ubiquitous saprotrophic fungus.</title>
        <authorList>
            <person name="Buettner E."/>
            <person name="Gebauer A.M."/>
            <person name="Hofrichter M."/>
            <person name="Liers C."/>
            <person name="Kellner H."/>
        </authorList>
    </citation>
    <scope>NUCLEOTIDE SEQUENCE [LARGE SCALE GENOMIC DNA]</scope>
    <source>
        <strain evidence="10 11">DSM 105466</strain>
    </source>
</reference>
<evidence type="ECO:0000256" key="1">
    <source>
        <dbReference type="ARBA" id="ARBA00004141"/>
    </source>
</evidence>
<keyword evidence="3 6" id="KW-1133">Transmembrane helix</keyword>
<dbReference type="Pfam" id="PF10334">
    <property type="entry name" value="BRE4"/>
    <property type="match status" value="1"/>
</dbReference>
<dbReference type="AlphaFoldDB" id="A0A3E2H3X8"/>
<keyword evidence="2 6" id="KW-0812">Transmembrane</keyword>
<feature type="transmembrane region" description="Helical" evidence="6">
    <location>
        <begin position="119"/>
        <end position="138"/>
    </location>
</feature>
<name>A0A3E2H3X8_SCYLI</name>
<dbReference type="OMA" id="WIGHEDS"/>
<evidence type="ECO:0000256" key="5">
    <source>
        <dbReference type="SAM" id="MobiDB-lite"/>
    </source>
</evidence>
<evidence type="ECO:0000259" key="9">
    <source>
        <dbReference type="Pfam" id="PF13515"/>
    </source>
</evidence>
<organism evidence="10 11">
    <name type="scientific">Scytalidium lignicola</name>
    <name type="common">Hyphomycete</name>
    <dbReference type="NCBI Taxonomy" id="5539"/>
    <lineage>
        <taxon>Eukaryota</taxon>
        <taxon>Fungi</taxon>
        <taxon>Dikarya</taxon>
        <taxon>Ascomycota</taxon>
        <taxon>Pezizomycotina</taxon>
        <taxon>Leotiomycetes</taxon>
        <taxon>Leotiomycetes incertae sedis</taxon>
        <taxon>Scytalidium</taxon>
    </lineage>
</organism>
<evidence type="ECO:0000313" key="10">
    <source>
        <dbReference type="EMBL" id="RFU27987.1"/>
    </source>
</evidence>
<evidence type="ECO:0000256" key="3">
    <source>
        <dbReference type="ARBA" id="ARBA00022989"/>
    </source>
</evidence>
<feature type="compositionally biased region" description="Basic and acidic residues" evidence="5">
    <location>
        <begin position="410"/>
        <end position="421"/>
    </location>
</feature>
<evidence type="ECO:0000313" key="11">
    <source>
        <dbReference type="Proteomes" id="UP000258309"/>
    </source>
</evidence>
<dbReference type="InterPro" id="IPR049453">
    <property type="entry name" value="Memb_transporter_dom"/>
</dbReference>
<feature type="transmembrane region" description="Helical" evidence="6">
    <location>
        <begin position="487"/>
        <end position="503"/>
    </location>
</feature>
<feature type="transmembrane region" description="Helical" evidence="6">
    <location>
        <begin position="536"/>
        <end position="555"/>
    </location>
</feature>
<feature type="domain" description="Putative ER transporter 6TM N-terminal" evidence="8">
    <location>
        <begin position="57"/>
        <end position="213"/>
    </location>
</feature>
<dbReference type="Pfam" id="PF10337">
    <property type="entry name" value="ArAE_2_N"/>
    <property type="match status" value="1"/>
</dbReference>
<feature type="transmembrane region" description="Helical" evidence="6">
    <location>
        <begin position="510"/>
        <end position="530"/>
    </location>
</feature>
<comment type="caution">
    <text evidence="10">The sequence shown here is derived from an EMBL/GenBank/DDBJ whole genome shotgun (WGS) entry which is preliminary data.</text>
</comment>